<evidence type="ECO:0000256" key="1">
    <source>
        <dbReference type="SAM" id="Phobius"/>
    </source>
</evidence>
<keyword evidence="1" id="KW-1133">Transmembrane helix</keyword>
<name>A0A1Y2BY76_9FUNG</name>
<sequence>MKYSIIFVVIFLSLKILTIIDATIINILTTTREQNYNFYYSFENEFNKYSLDNNLNITVKLTLLTNLNSTIMSVKSFGSMVETLLKKSSSKYDIYFYDNTYTPKYSPYLLDLAEYISEEELNEFNSEVVTKLCFHQNKLVGLVLF</sequence>
<evidence type="ECO:0000313" key="3">
    <source>
        <dbReference type="Proteomes" id="UP000193920"/>
    </source>
</evidence>
<protein>
    <submittedName>
        <fullName evidence="2">Uncharacterized protein</fullName>
    </submittedName>
</protein>
<dbReference type="Proteomes" id="UP000193920">
    <property type="component" value="Unassembled WGS sequence"/>
</dbReference>
<comment type="caution">
    <text evidence="2">The sequence shown here is derived from an EMBL/GenBank/DDBJ whole genome shotgun (WGS) entry which is preliminary data.</text>
</comment>
<keyword evidence="1" id="KW-0472">Membrane</keyword>
<organism evidence="2 3">
    <name type="scientific">Neocallimastix californiae</name>
    <dbReference type="NCBI Taxonomy" id="1754190"/>
    <lineage>
        <taxon>Eukaryota</taxon>
        <taxon>Fungi</taxon>
        <taxon>Fungi incertae sedis</taxon>
        <taxon>Chytridiomycota</taxon>
        <taxon>Chytridiomycota incertae sedis</taxon>
        <taxon>Neocallimastigomycetes</taxon>
        <taxon>Neocallimastigales</taxon>
        <taxon>Neocallimastigaceae</taxon>
        <taxon>Neocallimastix</taxon>
    </lineage>
</organism>
<feature type="transmembrane region" description="Helical" evidence="1">
    <location>
        <begin position="6"/>
        <end position="28"/>
    </location>
</feature>
<keyword evidence="3" id="KW-1185">Reference proteome</keyword>
<dbReference type="EMBL" id="MCOG01000131">
    <property type="protein sequence ID" value="ORY39708.1"/>
    <property type="molecule type" value="Genomic_DNA"/>
</dbReference>
<dbReference type="Gene3D" id="3.40.190.10">
    <property type="entry name" value="Periplasmic binding protein-like II"/>
    <property type="match status" value="1"/>
</dbReference>
<accession>A0A1Y2BY76</accession>
<proteinExistence type="predicted"/>
<dbReference type="AlphaFoldDB" id="A0A1Y2BY76"/>
<evidence type="ECO:0000313" key="2">
    <source>
        <dbReference type="EMBL" id="ORY39708.1"/>
    </source>
</evidence>
<keyword evidence="1" id="KW-0812">Transmembrane</keyword>
<gene>
    <name evidence="2" type="ORF">LY90DRAFT_42121</name>
</gene>
<reference evidence="2 3" key="1">
    <citation type="submission" date="2016-08" db="EMBL/GenBank/DDBJ databases">
        <title>A Parts List for Fungal Cellulosomes Revealed by Comparative Genomics.</title>
        <authorList>
            <consortium name="DOE Joint Genome Institute"/>
            <person name="Haitjema C.H."/>
            <person name="Gilmore S.P."/>
            <person name="Henske J.K."/>
            <person name="Solomon K.V."/>
            <person name="De Groot R."/>
            <person name="Kuo A."/>
            <person name="Mondo S.J."/>
            <person name="Salamov A.A."/>
            <person name="Labutti K."/>
            <person name="Zhao Z."/>
            <person name="Chiniquy J."/>
            <person name="Barry K."/>
            <person name="Brewer H.M."/>
            <person name="Purvine S.O."/>
            <person name="Wright A.T."/>
            <person name="Boxma B."/>
            <person name="Van Alen T."/>
            <person name="Hackstein J.H."/>
            <person name="Baker S.E."/>
            <person name="Grigoriev I.V."/>
            <person name="O'Malley M.A."/>
        </authorList>
    </citation>
    <scope>NUCLEOTIDE SEQUENCE [LARGE SCALE GENOMIC DNA]</scope>
    <source>
        <strain evidence="2 3">G1</strain>
    </source>
</reference>
<dbReference type="OrthoDB" id="10492696at2759"/>